<evidence type="ECO:0000313" key="4">
    <source>
        <dbReference type="Proteomes" id="UP000044841"/>
    </source>
</evidence>
<dbReference type="EMBL" id="CYGV01001001">
    <property type="protein sequence ID" value="CUA69866.1"/>
    <property type="molecule type" value="Genomic_DNA"/>
</dbReference>
<protein>
    <submittedName>
        <fullName evidence="3">Uncharacterized protein</fullName>
    </submittedName>
</protein>
<feature type="region of interest" description="Disordered" evidence="1">
    <location>
        <begin position="1"/>
        <end position="26"/>
    </location>
</feature>
<dbReference type="Proteomes" id="UP000044841">
    <property type="component" value="Unassembled WGS sequence"/>
</dbReference>
<reference evidence="3 4" key="1">
    <citation type="submission" date="2015-07" db="EMBL/GenBank/DDBJ databases">
        <authorList>
            <person name="Noorani M."/>
        </authorList>
    </citation>
    <scope>NUCLEOTIDE SEQUENCE [LARGE SCALE GENOMIC DNA]</scope>
    <source>
        <strain evidence="3">BBA 69670</strain>
    </source>
</reference>
<keyword evidence="2" id="KW-0472">Membrane</keyword>
<evidence type="ECO:0000256" key="2">
    <source>
        <dbReference type="SAM" id="Phobius"/>
    </source>
</evidence>
<gene>
    <name evidence="3" type="ORF">RSOLAG22IIIB_04122</name>
</gene>
<keyword evidence="2" id="KW-0812">Transmembrane</keyword>
<feature type="compositionally biased region" description="Basic and acidic residues" evidence="1">
    <location>
        <begin position="59"/>
        <end position="68"/>
    </location>
</feature>
<keyword evidence="2" id="KW-1133">Transmembrane helix</keyword>
<dbReference type="AlphaFoldDB" id="A0A0K6FUH4"/>
<evidence type="ECO:0000313" key="3">
    <source>
        <dbReference type="EMBL" id="CUA69866.1"/>
    </source>
</evidence>
<feature type="compositionally biased region" description="Basic and acidic residues" evidence="1">
    <location>
        <begin position="38"/>
        <end position="49"/>
    </location>
</feature>
<evidence type="ECO:0000256" key="1">
    <source>
        <dbReference type="SAM" id="MobiDB-lite"/>
    </source>
</evidence>
<keyword evidence="4" id="KW-1185">Reference proteome</keyword>
<sequence>MTTPSESLPPPPIYKRGPNINDHPKLAEKRYNQWRRFSRDPYRLPEDIKPPTSTTQQEPGEKLDWTDNIEPKTAEVCRRLKFPGPLANPALPQFYDLAWTATFATLILNEKYTEPMDAASYFTDHSPDTRTPNTGTTPIHNNTTSFWVLPTIAIAYGVQFLIEIVLAYFARRATLKAKDNDKEKGTKDKVEDKDGDENEVEAETEAKTETRTGVLTQSLSYSALDHRSRDQVV</sequence>
<feature type="region of interest" description="Disordered" evidence="1">
    <location>
        <begin position="38"/>
        <end position="68"/>
    </location>
</feature>
<name>A0A0K6FUH4_9AGAM</name>
<proteinExistence type="predicted"/>
<organism evidence="3 4">
    <name type="scientific">Rhizoctonia solani</name>
    <dbReference type="NCBI Taxonomy" id="456999"/>
    <lineage>
        <taxon>Eukaryota</taxon>
        <taxon>Fungi</taxon>
        <taxon>Dikarya</taxon>
        <taxon>Basidiomycota</taxon>
        <taxon>Agaricomycotina</taxon>
        <taxon>Agaricomycetes</taxon>
        <taxon>Cantharellales</taxon>
        <taxon>Ceratobasidiaceae</taxon>
        <taxon>Rhizoctonia</taxon>
    </lineage>
</organism>
<feature type="region of interest" description="Disordered" evidence="1">
    <location>
        <begin position="179"/>
        <end position="213"/>
    </location>
</feature>
<feature type="compositionally biased region" description="Acidic residues" evidence="1">
    <location>
        <begin position="193"/>
        <end position="203"/>
    </location>
</feature>
<feature type="transmembrane region" description="Helical" evidence="2">
    <location>
        <begin position="146"/>
        <end position="170"/>
    </location>
</feature>
<feature type="compositionally biased region" description="Basic and acidic residues" evidence="1">
    <location>
        <begin position="179"/>
        <end position="192"/>
    </location>
</feature>
<accession>A0A0K6FUH4</accession>